<dbReference type="EMBL" id="CM055111">
    <property type="protein sequence ID" value="KAJ7518957.1"/>
    <property type="molecule type" value="Genomic_DNA"/>
</dbReference>
<dbReference type="Proteomes" id="UP001162992">
    <property type="component" value="Chromosome 20"/>
</dbReference>
<keyword evidence="2" id="KW-1185">Reference proteome</keyword>
<comment type="caution">
    <text evidence="1">The sequence shown here is derived from an EMBL/GenBank/DDBJ whole genome shotgun (WGS) entry which is preliminary data.</text>
</comment>
<name>A0ACC2APD3_DIPCM</name>
<accession>A0ACC2APD3</accession>
<evidence type="ECO:0000313" key="2">
    <source>
        <dbReference type="Proteomes" id="UP001162992"/>
    </source>
</evidence>
<reference evidence="2" key="1">
    <citation type="journal article" date="2024" name="Proc. Natl. Acad. Sci. U.S.A.">
        <title>Extraordinary preservation of gene collinearity over three hundred million years revealed in homosporous lycophytes.</title>
        <authorList>
            <person name="Li C."/>
            <person name="Wickell D."/>
            <person name="Kuo L.Y."/>
            <person name="Chen X."/>
            <person name="Nie B."/>
            <person name="Liao X."/>
            <person name="Peng D."/>
            <person name="Ji J."/>
            <person name="Jenkins J."/>
            <person name="Williams M."/>
            <person name="Shu S."/>
            <person name="Plott C."/>
            <person name="Barry K."/>
            <person name="Rajasekar S."/>
            <person name="Grimwood J."/>
            <person name="Han X."/>
            <person name="Sun S."/>
            <person name="Hou Z."/>
            <person name="He W."/>
            <person name="Dai G."/>
            <person name="Sun C."/>
            <person name="Schmutz J."/>
            <person name="Leebens-Mack J.H."/>
            <person name="Li F.W."/>
            <person name="Wang L."/>
        </authorList>
    </citation>
    <scope>NUCLEOTIDE SEQUENCE [LARGE SCALE GENOMIC DNA]</scope>
    <source>
        <strain evidence="2">cv. PW_Plant_1</strain>
    </source>
</reference>
<proteinExistence type="predicted"/>
<sequence>MVPDQSVPHTICSGVNLCDSEKPYRDKVQNENTSGDFIFPLDFASNSSNSICKGKKTEAFSHKETMEGIDRGILKHGQAKDQGSLVDANLRCPDSGIYDYWEELPCGIYSVSMHNPSSLKVEHFYECGIGGPRLPSLSVGLTGTVKKYEWQDELLLKLIQWDRRLVEPNKVNLLTSSRADCNINQTCKFGEANELVGIHDAHILTGTSKARNDASALLGKSLERDSLKSLDPYQTVKNILQNEKEFQLKVSLRDNREAARHFQSKDEQANDAQHSKPGFEHESFSDISIQGEGKTEYYAVQRLQEALKEAVKRRTSNIRRLCQDIVSISKLDGLKSSTFKDWNVPPVAILFSGGLDSMVLAVLADQCLQPDCAIELLNVSFEGLLAPDRRTAIAGIAELQELSPQRRWILVEVDADLHQQELQSSHLLSLICPSKTYMDFNIGTALWFAARGDGWVDSTLHPDWLDMIRSASFPLENQRLDMDLHETKDNLHPSCPSHGGELKRFNYKSEARVLLVGTGADEQCAGYARYRTKFKLGGWVALQEEMKLDMQRIWKRNMGRDDRCIADNGKEVALNLGLKKSSCLPKRAIQFGSRIARESNRRDFGSNRAANRASVGSSLLRDLL</sequence>
<evidence type="ECO:0000313" key="1">
    <source>
        <dbReference type="EMBL" id="KAJ7518957.1"/>
    </source>
</evidence>
<gene>
    <name evidence="1" type="ORF">O6H91_20G016900</name>
</gene>
<protein>
    <submittedName>
        <fullName evidence="1">Uncharacterized protein</fullName>
    </submittedName>
</protein>
<organism evidence="1 2">
    <name type="scientific">Diphasiastrum complanatum</name>
    <name type="common">Issler's clubmoss</name>
    <name type="synonym">Lycopodium complanatum</name>
    <dbReference type="NCBI Taxonomy" id="34168"/>
    <lineage>
        <taxon>Eukaryota</taxon>
        <taxon>Viridiplantae</taxon>
        <taxon>Streptophyta</taxon>
        <taxon>Embryophyta</taxon>
        <taxon>Tracheophyta</taxon>
        <taxon>Lycopodiopsida</taxon>
        <taxon>Lycopodiales</taxon>
        <taxon>Lycopodiaceae</taxon>
        <taxon>Lycopodioideae</taxon>
        <taxon>Diphasiastrum</taxon>
    </lineage>
</organism>